<proteinExistence type="predicted"/>
<gene>
    <name evidence="1" type="ORF">CMMCAS07_08930</name>
</gene>
<keyword evidence="2" id="KW-1185">Reference proteome</keyword>
<dbReference type="AlphaFoldDB" id="A0A251XNN6"/>
<organism evidence="1 2">
    <name type="scientific">Clavibacter michiganensis subsp. michiganensis</name>
    <dbReference type="NCBI Taxonomy" id="33013"/>
    <lineage>
        <taxon>Bacteria</taxon>
        <taxon>Bacillati</taxon>
        <taxon>Actinomycetota</taxon>
        <taxon>Actinomycetes</taxon>
        <taxon>Micrococcales</taxon>
        <taxon>Microbacteriaceae</taxon>
        <taxon>Clavibacter</taxon>
    </lineage>
</organism>
<protein>
    <submittedName>
        <fullName evidence="1">Uncharacterized protein</fullName>
    </submittedName>
</protein>
<dbReference type="Proteomes" id="UP000195062">
    <property type="component" value="Unassembled WGS sequence"/>
</dbReference>
<reference evidence="1 2" key="1">
    <citation type="submission" date="2016-08" db="EMBL/GenBank/DDBJ databases">
        <title>Genome sequence of Clavibacter michiganensis subsp. michiganensis strain CASJ007.</title>
        <authorList>
            <person name="Thapa S.P."/>
            <person name="Coaker G."/>
        </authorList>
    </citation>
    <scope>NUCLEOTIDE SEQUENCE [LARGE SCALE GENOMIC DNA]</scope>
    <source>
        <strain evidence="1">CASJ007</strain>
    </source>
</reference>
<evidence type="ECO:0000313" key="1">
    <source>
        <dbReference type="EMBL" id="OUE05061.1"/>
    </source>
</evidence>
<dbReference type="EMBL" id="MDHH01000001">
    <property type="protein sequence ID" value="OUE05061.1"/>
    <property type="molecule type" value="Genomic_DNA"/>
</dbReference>
<comment type="caution">
    <text evidence="1">The sequence shown here is derived from an EMBL/GenBank/DDBJ whole genome shotgun (WGS) entry which is preliminary data.</text>
</comment>
<name>A0A251XNN6_CLAMM</name>
<accession>A0A251XNN6</accession>
<sequence>MLNEEGMRSSPASGPSIVVDDDGLVKLMYIRDVWALPDTGIPPSRWPAAPAARLEGVAGVEVGQQVRRHWLEAIAWHAGGTDRLHATRLAAEAGDSAAIREVIPPRWDPEVGALLDLDRYTEFFLSLPAASYGLVDADEERSQAATVAAVGRGLGAIIVLPILEPHASQVGDSCLLISRGIYADEVRLVRALEGFARGLAEEEG</sequence>
<evidence type="ECO:0000313" key="2">
    <source>
        <dbReference type="Proteomes" id="UP000195062"/>
    </source>
</evidence>